<feature type="domain" description="Aminoglycoside phosphotransferase" evidence="1">
    <location>
        <begin position="33"/>
        <end position="208"/>
    </location>
</feature>
<evidence type="ECO:0000313" key="2">
    <source>
        <dbReference type="EMBL" id="AFD20745.1"/>
    </source>
</evidence>
<gene>
    <name evidence="2" type="primary">milE</name>
</gene>
<accession>H9BDW4</accession>
<dbReference type="Gene3D" id="3.90.1200.10">
    <property type="match status" value="1"/>
</dbReference>
<dbReference type="Pfam" id="PF01636">
    <property type="entry name" value="APH"/>
    <property type="match status" value="1"/>
</dbReference>
<proteinExistence type="predicted"/>
<keyword evidence="2" id="KW-0808">Transferase</keyword>
<protein>
    <submittedName>
        <fullName evidence="2">Aminoglycoside phosphotransferase</fullName>
    </submittedName>
</protein>
<reference evidence="2" key="1">
    <citation type="submission" date="2011-11" db="EMBL/GenBank/DDBJ databases">
        <title>Identification and Characterization of Mildiomycin Biosynthesis Gene Cluster in Streptoveticillum remofaciens ZJU5119, and Biochemical Characterization and in vitro Assay of MilC, a Hydroxymethylcytosylglucuronic Acid Synthetase in the Biosynthesis of Mildiomycin.</title>
        <authorList>
            <person name="Wu J."/>
            <person name="Li L."/>
            <person name="He X."/>
        </authorList>
    </citation>
    <scope>NUCLEOTIDE SEQUENCE</scope>
    <source>
        <strain evidence="2">ZJU5119</strain>
    </source>
</reference>
<dbReference type="AlphaFoldDB" id="H9BDW4"/>
<evidence type="ECO:0000259" key="1">
    <source>
        <dbReference type="Pfam" id="PF01636"/>
    </source>
</evidence>
<name>H9BDW4_9ACTN</name>
<dbReference type="GO" id="GO:0016740">
    <property type="term" value="F:transferase activity"/>
    <property type="evidence" value="ECO:0007669"/>
    <property type="project" value="UniProtKB-KW"/>
</dbReference>
<sequence length="273" mass="29406">MTCGEISEVRRVLRRLGDGGPRSVRVRENGNCAVYVGDRLVVRVGHSWPLDARGELHCWSVARDAGVPAPERIDEGRLPGGRTYVAYVYVMGTPAGTPASLAAAGAVLARLHTVPGEHFPAVAHNLPRRRDRYRTAVRCARAAGLAPGGLAHRCLLRAADDWRRSREVAAHGDFRTPNLVVRGRGVRAVLDWSDARAASPESDLGQLGPGQLRPLLRGYLDRARRAPDLELVAGHMLARHLALEAAGVFPAGTSAALARRFGPGLSRGRWTVA</sequence>
<dbReference type="SUPFAM" id="SSF56112">
    <property type="entry name" value="Protein kinase-like (PK-like)"/>
    <property type="match status" value="1"/>
</dbReference>
<dbReference type="InterPro" id="IPR011009">
    <property type="entry name" value="Kinase-like_dom_sf"/>
</dbReference>
<dbReference type="EMBL" id="JN999998">
    <property type="protein sequence ID" value="AFD20745.1"/>
    <property type="molecule type" value="Genomic_DNA"/>
</dbReference>
<dbReference type="InterPro" id="IPR002575">
    <property type="entry name" value="Aminoglycoside_PTrfase"/>
</dbReference>
<organism evidence="2">
    <name type="scientific">Streptomyces rimofaciens</name>
    <dbReference type="NCBI Taxonomy" id="504097"/>
    <lineage>
        <taxon>Bacteria</taxon>
        <taxon>Bacillati</taxon>
        <taxon>Actinomycetota</taxon>
        <taxon>Actinomycetes</taxon>
        <taxon>Kitasatosporales</taxon>
        <taxon>Streptomycetaceae</taxon>
        <taxon>Streptomyces</taxon>
    </lineage>
</organism>